<accession>A0A2Z4QDV3</accession>
<name>A0A2Z4QDV3_9CAUD</name>
<protein>
    <submittedName>
        <fullName evidence="1">Uncharacterized protein</fullName>
    </submittedName>
</protein>
<keyword evidence="2" id="KW-1185">Reference proteome</keyword>
<proteinExistence type="predicted"/>
<dbReference type="Proteomes" id="UP000251795">
    <property type="component" value="Segment"/>
</dbReference>
<evidence type="ECO:0000313" key="1">
    <source>
        <dbReference type="EMBL" id="AWY08445.1"/>
    </source>
</evidence>
<gene>
    <name evidence="1" type="ORF">Alexandra_176</name>
</gene>
<organism evidence="1 2">
    <name type="scientific">Erwinia phage vB_EamM_Alexandra</name>
    <dbReference type="NCBI Taxonomy" id="2201424"/>
    <lineage>
        <taxon>Viruses</taxon>
        <taxon>Duplodnaviria</taxon>
        <taxon>Heunggongvirae</taxon>
        <taxon>Uroviricota</taxon>
        <taxon>Caudoviricetes</taxon>
        <taxon>Alexandravirus</taxon>
        <taxon>Alexandravirus alexandra</taxon>
    </lineage>
</organism>
<sequence length="98" mass="10965">MTLSAEDICSFLNRHLVERPAFMGAALRTSWQLNPQDVPDDIYVHQIAPDCHSADFVGLLNGLLMPTGKRLEAVNIQGTLQFVLEDRDEDLPTAEESR</sequence>
<evidence type="ECO:0000313" key="2">
    <source>
        <dbReference type="Proteomes" id="UP000251795"/>
    </source>
</evidence>
<reference evidence="1 2" key="1">
    <citation type="submission" date="2018-04" db="EMBL/GenBank/DDBJ databases">
        <authorList>
            <person name="Go L.Y."/>
            <person name="Mitchell J.A."/>
        </authorList>
    </citation>
    <scope>NUCLEOTIDE SEQUENCE [LARGE SCALE GENOMIC DNA]</scope>
</reference>
<dbReference type="EMBL" id="MH248138">
    <property type="protein sequence ID" value="AWY08445.1"/>
    <property type="molecule type" value="Genomic_DNA"/>
</dbReference>